<evidence type="ECO:0000313" key="1">
    <source>
        <dbReference type="EMBL" id="KAG9228230.1"/>
    </source>
</evidence>
<reference evidence="1" key="1">
    <citation type="journal article" date="2021" name="IMA Fungus">
        <title>Genomic characterization of three marine fungi, including Emericellopsis atlantica sp. nov. with signatures of a generalist lifestyle and marine biomass degradation.</title>
        <authorList>
            <person name="Hagestad O.C."/>
            <person name="Hou L."/>
            <person name="Andersen J.H."/>
            <person name="Hansen E.H."/>
            <person name="Altermark B."/>
            <person name="Li C."/>
            <person name="Kuhnert E."/>
            <person name="Cox R.J."/>
            <person name="Crous P.W."/>
            <person name="Spatafora J.W."/>
            <person name="Lail K."/>
            <person name="Amirebrahimi M."/>
            <person name="Lipzen A."/>
            <person name="Pangilinan J."/>
            <person name="Andreopoulos W."/>
            <person name="Hayes R.D."/>
            <person name="Ng V."/>
            <person name="Grigoriev I.V."/>
            <person name="Jackson S.A."/>
            <person name="Sutton T.D.S."/>
            <person name="Dobson A.D.W."/>
            <person name="Rama T."/>
        </authorList>
    </citation>
    <scope>NUCLEOTIDE SEQUENCE</scope>
    <source>
        <strain evidence="1">TRa018bII</strain>
    </source>
</reference>
<keyword evidence="2" id="KW-1185">Reference proteome</keyword>
<protein>
    <recommendedName>
        <fullName evidence="3">BTB domain-containing protein</fullName>
    </recommendedName>
</protein>
<gene>
    <name evidence="1" type="ORF">BJ875DRAFT_478002</name>
</gene>
<accession>A0A9P7Y869</accession>
<evidence type="ECO:0008006" key="3">
    <source>
        <dbReference type="Google" id="ProtNLM"/>
    </source>
</evidence>
<dbReference type="OrthoDB" id="3556558at2759"/>
<name>A0A9P7Y869_9HELO</name>
<dbReference type="Proteomes" id="UP000824998">
    <property type="component" value="Unassembled WGS sequence"/>
</dbReference>
<proteinExistence type="predicted"/>
<dbReference type="AlphaFoldDB" id="A0A9P7Y869"/>
<comment type="caution">
    <text evidence="1">The sequence shown here is derived from an EMBL/GenBank/DDBJ whole genome shotgun (WGS) entry which is preliminary data.</text>
</comment>
<dbReference type="Gene3D" id="3.30.710.10">
    <property type="entry name" value="Potassium Channel Kv1.1, Chain A"/>
    <property type="match status" value="1"/>
</dbReference>
<evidence type="ECO:0000313" key="2">
    <source>
        <dbReference type="Proteomes" id="UP000824998"/>
    </source>
</evidence>
<sequence>MRLEDVDPAVFGLLIHWVYHQKFDLPRVEGKEGKVSADYEKLAELWILAQRTLMPALQNHVVDIFFGSLSDEVLWNGSNFGRLMELAGENDPTSPLSQLAINTMVYSSFCFLMLGS</sequence>
<dbReference type="InterPro" id="IPR011333">
    <property type="entry name" value="SKP1/BTB/POZ_sf"/>
</dbReference>
<dbReference type="EMBL" id="MU252011">
    <property type="protein sequence ID" value="KAG9228230.1"/>
    <property type="molecule type" value="Genomic_DNA"/>
</dbReference>
<organism evidence="1 2">
    <name type="scientific">Amylocarpus encephaloides</name>
    <dbReference type="NCBI Taxonomy" id="45428"/>
    <lineage>
        <taxon>Eukaryota</taxon>
        <taxon>Fungi</taxon>
        <taxon>Dikarya</taxon>
        <taxon>Ascomycota</taxon>
        <taxon>Pezizomycotina</taxon>
        <taxon>Leotiomycetes</taxon>
        <taxon>Helotiales</taxon>
        <taxon>Helotiales incertae sedis</taxon>
        <taxon>Amylocarpus</taxon>
    </lineage>
</organism>